<evidence type="ECO:0000256" key="3">
    <source>
        <dbReference type="ARBA" id="ARBA00022475"/>
    </source>
</evidence>
<evidence type="ECO:0000259" key="10">
    <source>
        <dbReference type="Pfam" id="PF02501"/>
    </source>
</evidence>
<dbReference type="InterPro" id="IPR010052">
    <property type="entry name" value="T2SS_protein-GspI"/>
</dbReference>
<protein>
    <recommendedName>
        <fullName evidence="9">Type II secretion system protein I</fullName>
        <shortName evidence="9">T2SS minor pseudopilin I</shortName>
    </recommendedName>
</protein>
<organism evidence="11 12">
    <name type="scientific">Parendozoicomonas haliclonae</name>
    <dbReference type="NCBI Taxonomy" id="1960125"/>
    <lineage>
        <taxon>Bacteria</taxon>
        <taxon>Pseudomonadati</taxon>
        <taxon>Pseudomonadota</taxon>
        <taxon>Gammaproteobacteria</taxon>
        <taxon>Oceanospirillales</taxon>
        <taxon>Endozoicomonadaceae</taxon>
        <taxon>Parendozoicomonas</taxon>
    </lineage>
</organism>
<keyword evidence="5 9" id="KW-0997">Cell inner membrane</keyword>
<name>A0A1X7AH12_9GAMM</name>
<evidence type="ECO:0000256" key="8">
    <source>
        <dbReference type="ARBA" id="ARBA00023136"/>
    </source>
</evidence>
<dbReference type="PANTHER" id="PTHR38779:SF2">
    <property type="entry name" value="TYPE II SECRETION SYSTEM PROTEIN I-RELATED"/>
    <property type="match status" value="1"/>
</dbReference>
<evidence type="ECO:0000256" key="7">
    <source>
        <dbReference type="ARBA" id="ARBA00022989"/>
    </source>
</evidence>
<dbReference type="NCBIfam" id="TIGR01707">
    <property type="entry name" value="gspI"/>
    <property type="match status" value="1"/>
</dbReference>
<keyword evidence="4 9" id="KW-0488">Methylation</keyword>
<dbReference type="PANTHER" id="PTHR38779">
    <property type="entry name" value="TYPE II SECRETION SYSTEM PROTEIN I-RELATED"/>
    <property type="match status" value="1"/>
</dbReference>
<comment type="PTM">
    <text evidence="9">Cleaved by prepilin peptidase.</text>
</comment>
<dbReference type="EMBL" id="FWPT01000002">
    <property type="protein sequence ID" value="SMA39996.1"/>
    <property type="molecule type" value="Genomic_DNA"/>
</dbReference>
<dbReference type="Gene3D" id="3.30.1300.30">
    <property type="entry name" value="GSPII I/J protein-like"/>
    <property type="match status" value="1"/>
</dbReference>
<dbReference type="RefSeq" id="WP_087107719.1">
    <property type="nucleotide sequence ID" value="NZ_CBCSCN010000001.1"/>
</dbReference>
<dbReference type="InterPro" id="IPR012902">
    <property type="entry name" value="N_methyl_site"/>
</dbReference>
<keyword evidence="8" id="KW-0472">Membrane</keyword>
<comment type="similarity">
    <text evidence="2 9">Belongs to the GSP I family.</text>
</comment>
<feature type="domain" description="Type II secretion system protein GspI C-terminal" evidence="10">
    <location>
        <begin position="42"/>
        <end position="125"/>
    </location>
</feature>
<dbReference type="SUPFAM" id="SSF54523">
    <property type="entry name" value="Pili subunits"/>
    <property type="match status" value="1"/>
</dbReference>
<comment type="function">
    <text evidence="9">Component of the type II secretion system required for the energy-dependent secretion of extracellular factors such as proteases and toxins from the periplasm.</text>
</comment>
<keyword evidence="12" id="KW-1185">Reference proteome</keyword>
<keyword evidence="6" id="KW-0812">Transmembrane</keyword>
<dbReference type="GO" id="GO:0015628">
    <property type="term" value="P:protein secretion by the type II secretion system"/>
    <property type="evidence" value="ECO:0007669"/>
    <property type="project" value="UniProtKB-UniRule"/>
</dbReference>
<proteinExistence type="inferred from homology"/>
<accession>A0A1X7AH12</accession>
<gene>
    <name evidence="11" type="ORF">EHSB41UT_01121</name>
</gene>
<dbReference type="NCBIfam" id="TIGR02532">
    <property type="entry name" value="IV_pilin_GFxxxE"/>
    <property type="match status" value="1"/>
</dbReference>
<dbReference type="OrthoDB" id="6121517at2"/>
<evidence type="ECO:0000256" key="1">
    <source>
        <dbReference type="ARBA" id="ARBA00004377"/>
    </source>
</evidence>
<keyword evidence="7" id="KW-1133">Transmembrane helix</keyword>
<dbReference type="GO" id="GO:0005886">
    <property type="term" value="C:plasma membrane"/>
    <property type="evidence" value="ECO:0007669"/>
    <property type="project" value="UniProtKB-SubCell"/>
</dbReference>
<dbReference type="Pfam" id="PF07963">
    <property type="entry name" value="N_methyl"/>
    <property type="match status" value="1"/>
</dbReference>
<evidence type="ECO:0000313" key="12">
    <source>
        <dbReference type="Proteomes" id="UP000196573"/>
    </source>
</evidence>
<evidence type="ECO:0000256" key="2">
    <source>
        <dbReference type="ARBA" id="ARBA00008358"/>
    </source>
</evidence>
<dbReference type="InterPro" id="IPR003413">
    <property type="entry name" value="T2SS_GspI_C"/>
</dbReference>
<dbReference type="InterPro" id="IPR045584">
    <property type="entry name" value="Pilin-like"/>
</dbReference>
<evidence type="ECO:0000313" key="11">
    <source>
        <dbReference type="EMBL" id="SMA39996.1"/>
    </source>
</evidence>
<comment type="subunit">
    <text evidence="9">Type II secretion is composed of four main components: the outer membrane complex, the inner membrane complex, the cytoplasmic secretion ATPase and the periplasm-spanning pseudopilus.</text>
</comment>
<evidence type="ECO:0000256" key="4">
    <source>
        <dbReference type="ARBA" id="ARBA00022481"/>
    </source>
</evidence>
<dbReference type="Pfam" id="PF02501">
    <property type="entry name" value="T2SSI"/>
    <property type="match status" value="1"/>
</dbReference>
<evidence type="ECO:0000256" key="9">
    <source>
        <dbReference type="RuleBase" id="RU368030"/>
    </source>
</evidence>
<dbReference type="Proteomes" id="UP000196573">
    <property type="component" value="Unassembled WGS sequence"/>
</dbReference>
<keyword evidence="3" id="KW-1003">Cell membrane</keyword>
<sequence length="128" mass="14654">MNRATAKGFTLLEVLLALAVLALVGIPVMQTVRENMANTHTLQQTTLARWVADNEMEQIHLEGRWPGREWSKHSRMQGDSEWQVRRRSVETGNDDFRMIEVEVRALAASNNNSQAPVLASLQSYMYRR</sequence>
<evidence type="ECO:0000256" key="5">
    <source>
        <dbReference type="ARBA" id="ARBA00022519"/>
    </source>
</evidence>
<dbReference type="AlphaFoldDB" id="A0A1X7AH12"/>
<reference evidence="11 12" key="1">
    <citation type="submission" date="2017-03" db="EMBL/GenBank/DDBJ databases">
        <authorList>
            <person name="Afonso C.L."/>
            <person name="Miller P.J."/>
            <person name="Scott M.A."/>
            <person name="Spackman E."/>
            <person name="Goraichik I."/>
            <person name="Dimitrov K.M."/>
            <person name="Suarez D.L."/>
            <person name="Swayne D.E."/>
        </authorList>
    </citation>
    <scope>NUCLEOTIDE SEQUENCE [LARGE SCALE GENOMIC DNA]</scope>
    <source>
        <strain evidence="11">SB41UT1</strain>
    </source>
</reference>
<dbReference type="GO" id="GO:0015627">
    <property type="term" value="C:type II protein secretion system complex"/>
    <property type="evidence" value="ECO:0007669"/>
    <property type="project" value="UniProtKB-UniRule"/>
</dbReference>
<evidence type="ECO:0000256" key="6">
    <source>
        <dbReference type="ARBA" id="ARBA00022692"/>
    </source>
</evidence>
<comment type="subcellular location">
    <subcellularLocation>
        <location evidence="1 9">Cell inner membrane</location>
        <topology evidence="1 9">Single-pass membrane protein</topology>
    </subcellularLocation>
</comment>